<accession>A0AAE1H2W2</accession>
<proteinExistence type="predicted"/>
<reference evidence="1" key="2">
    <citation type="journal article" date="2023" name="BMC Genomics">
        <title>Pest status, molecular evolution, and epigenetic factors derived from the genome assembly of Frankliniella fusca, a thysanopteran phytovirus vector.</title>
        <authorList>
            <person name="Catto M.A."/>
            <person name="Labadie P.E."/>
            <person name="Jacobson A.L."/>
            <person name="Kennedy G.G."/>
            <person name="Srinivasan R."/>
            <person name="Hunt B.G."/>
        </authorList>
    </citation>
    <scope>NUCLEOTIDE SEQUENCE</scope>
    <source>
        <strain evidence="1">PL_HMW_Pooled</strain>
    </source>
</reference>
<dbReference type="PANTHER" id="PTHR46113:SF1">
    <property type="entry name" value="PEPTIDASE M17 LEUCYL AMINOPEPTIDASE N-TERMINAL DOMAIN-CONTAINING PROTEIN"/>
    <property type="match status" value="1"/>
</dbReference>
<keyword evidence="2" id="KW-1185">Reference proteome</keyword>
<dbReference type="EMBL" id="JAHWGI010000327">
    <property type="protein sequence ID" value="KAK3913543.1"/>
    <property type="molecule type" value="Genomic_DNA"/>
</dbReference>
<evidence type="ECO:0000313" key="1">
    <source>
        <dbReference type="EMBL" id="KAK3913543.1"/>
    </source>
</evidence>
<gene>
    <name evidence="1" type="ORF">KUF71_023000</name>
</gene>
<sequence>MVIEQSHKPRYATKWYQILSTNRAVVGAIHGSNYLLPDDRPVCGDSAEWRFFFPGEFELSTVLKSKIRELNVFFETIYLKYWYAATDSVSAPRLDLELLQSIAGYEVVSKKISEVAMSTFKNHLWYLSAHCVAIAFFETKVPTETKVKMVANLQTQNKGEKREYRFVSKNPHELVSVDLSHFVSETSTEFFKILDLNSDFLEHDPSSWPTLQSFNEGQQVIMNLNVVNDCAERAVAIVKEFNNSITRTETDYQNILLVCLVYI</sequence>
<dbReference type="AlphaFoldDB" id="A0AAE1H2W2"/>
<reference evidence="1" key="1">
    <citation type="submission" date="2021-07" db="EMBL/GenBank/DDBJ databases">
        <authorList>
            <person name="Catto M.A."/>
            <person name="Jacobson A."/>
            <person name="Kennedy G."/>
            <person name="Labadie P."/>
            <person name="Hunt B.G."/>
            <person name="Srinivasan R."/>
        </authorList>
    </citation>
    <scope>NUCLEOTIDE SEQUENCE</scope>
    <source>
        <strain evidence="1">PL_HMW_Pooled</strain>
        <tissue evidence="1">Head</tissue>
    </source>
</reference>
<evidence type="ECO:0000313" key="2">
    <source>
        <dbReference type="Proteomes" id="UP001219518"/>
    </source>
</evidence>
<name>A0AAE1H2W2_9NEOP</name>
<comment type="caution">
    <text evidence="1">The sequence shown here is derived from an EMBL/GenBank/DDBJ whole genome shotgun (WGS) entry which is preliminary data.</text>
</comment>
<dbReference type="Proteomes" id="UP001219518">
    <property type="component" value="Unassembled WGS sequence"/>
</dbReference>
<protein>
    <submittedName>
        <fullName evidence="1">Endoribonuclease YbeY</fullName>
    </submittedName>
</protein>
<organism evidence="1 2">
    <name type="scientific">Frankliniella fusca</name>
    <dbReference type="NCBI Taxonomy" id="407009"/>
    <lineage>
        <taxon>Eukaryota</taxon>
        <taxon>Metazoa</taxon>
        <taxon>Ecdysozoa</taxon>
        <taxon>Arthropoda</taxon>
        <taxon>Hexapoda</taxon>
        <taxon>Insecta</taxon>
        <taxon>Pterygota</taxon>
        <taxon>Neoptera</taxon>
        <taxon>Paraneoptera</taxon>
        <taxon>Thysanoptera</taxon>
        <taxon>Terebrantia</taxon>
        <taxon>Thripoidea</taxon>
        <taxon>Thripidae</taxon>
        <taxon>Frankliniella</taxon>
    </lineage>
</organism>
<dbReference type="PANTHER" id="PTHR46113">
    <property type="entry name" value="SNAC DOMAIN-CONTAINING PROTEIN"/>
    <property type="match status" value="1"/>
</dbReference>